<keyword evidence="2" id="KW-1185">Reference proteome</keyword>
<dbReference type="EMBL" id="CAJVQC010015213">
    <property type="protein sequence ID" value="CAG8664686.1"/>
    <property type="molecule type" value="Genomic_DNA"/>
</dbReference>
<organism evidence="1 2">
    <name type="scientific">Racocetra persica</name>
    <dbReference type="NCBI Taxonomy" id="160502"/>
    <lineage>
        <taxon>Eukaryota</taxon>
        <taxon>Fungi</taxon>
        <taxon>Fungi incertae sedis</taxon>
        <taxon>Mucoromycota</taxon>
        <taxon>Glomeromycotina</taxon>
        <taxon>Glomeromycetes</taxon>
        <taxon>Diversisporales</taxon>
        <taxon>Gigasporaceae</taxon>
        <taxon>Racocetra</taxon>
    </lineage>
</organism>
<name>A0ACA9NRR0_9GLOM</name>
<protein>
    <submittedName>
        <fullName evidence="1">25999_t:CDS:1</fullName>
    </submittedName>
</protein>
<evidence type="ECO:0000313" key="2">
    <source>
        <dbReference type="Proteomes" id="UP000789920"/>
    </source>
</evidence>
<feature type="non-terminal residue" evidence="1">
    <location>
        <position position="449"/>
    </location>
</feature>
<gene>
    <name evidence="1" type="ORF">RPERSI_LOCUS8415</name>
</gene>
<proteinExistence type="predicted"/>
<accession>A0ACA9NRR0</accession>
<comment type="caution">
    <text evidence="1">The sequence shown here is derived from an EMBL/GenBank/DDBJ whole genome shotgun (WGS) entry which is preliminary data.</text>
</comment>
<reference evidence="1" key="1">
    <citation type="submission" date="2021-06" db="EMBL/GenBank/DDBJ databases">
        <authorList>
            <person name="Kallberg Y."/>
            <person name="Tangrot J."/>
            <person name="Rosling A."/>
        </authorList>
    </citation>
    <scope>NUCLEOTIDE SEQUENCE</scope>
    <source>
        <strain evidence="1">MA461A</strain>
    </source>
</reference>
<dbReference type="Proteomes" id="UP000789920">
    <property type="component" value="Unassembled WGS sequence"/>
</dbReference>
<sequence>MVIISYSFKTITIFGFIICLITLVESQFKCPSIPNSQENPQTFIIQLSSPNVVNNHSAFLKSCYNKDISNNINQLIDPKIIKIISFGSFICYIGRFNPSEAASLAILPEVVNVENDKTLHISAPQHIRYNDYTFTQTPTETTTEIPTETSRENPAKITTKIPAETPTETPTKTLTKISTTVKSTHTLCPLFATEPLAPTQSPQLDRTYTYPNSAGSGVNVYIVDTGVNIDNVEFGKRATLGPAFCNECPNIDDHGHGTNVAGIVGGTQYGVAKLASLISIKVCTGGGSCQYSDIITALTYIGNQHNNSSNKNTVINISISGGFSQITNDAVEELIKKGIHVIIAAGNNAADACTVSPASAPNAIAVGATNTGTDITAAGNQSSTALSTYSGTSQACPHVAGTVALMISDSGNRSPAQMKTDLDNLSTKDVVTGLNASSSNRFLRVPYCQ</sequence>
<evidence type="ECO:0000313" key="1">
    <source>
        <dbReference type="EMBL" id="CAG8664686.1"/>
    </source>
</evidence>